<dbReference type="KEGG" id="blac:94344827"/>
<feature type="region of interest" description="Disordered" evidence="1">
    <location>
        <begin position="265"/>
        <end position="285"/>
    </location>
</feature>
<dbReference type="SUPFAM" id="SSF54695">
    <property type="entry name" value="POZ domain"/>
    <property type="match status" value="1"/>
</dbReference>
<dbReference type="InterPro" id="IPR011333">
    <property type="entry name" value="SKP1/BTB/POZ_sf"/>
</dbReference>
<dbReference type="AlphaFoldDB" id="A0A976NXS2"/>
<evidence type="ECO:0000313" key="3">
    <source>
        <dbReference type="EMBL" id="TDH71861.1"/>
    </source>
</evidence>
<evidence type="ECO:0000313" key="4">
    <source>
        <dbReference type="Proteomes" id="UP000294530"/>
    </source>
</evidence>
<dbReference type="CDD" id="cd18316">
    <property type="entry name" value="BTB_POZ_KCTD-like"/>
    <property type="match status" value="1"/>
</dbReference>
<organism evidence="3 4">
    <name type="scientific">Bremia lactucae</name>
    <name type="common">Lettuce downy mildew</name>
    <dbReference type="NCBI Taxonomy" id="4779"/>
    <lineage>
        <taxon>Eukaryota</taxon>
        <taxon>Sar</taxon>
        <taxon>Stramenopiles</taxon>
        <taxon>Oomycota</taxon>
        <taxon>Peronosporomycetes</taxon>
        <taxon>Peronosporales</taxon>
        <taxon>Peronosporaceae</taxon>
        <taxon>Bremia</taxon>
    </lineage>
</organism>
<dbReference type="GO" id="GO:0051260">
    <property type="term" value="P:protein homooligomerization"/>
    <property type="evidence" value="ECO:0007669"/>
    <property type="project" value="InterPro"/>
</dbReference>
<proteinExistence type="predicted"/>
<name>A0A976NXS2_BRELC</name>
<dbReference type="Pfam" id="PF02214">
    <property type="entry name" value="BTB_2"/>
    <property type="match status" value="1"/>
</dbReference>
<keyword evidence="4" id="KW-1185">Reference proteome</keyword>
<accession>A0A976NXS2</accession>
<sequence>MICPQDDEELHDAHVVTNYDDLLDDVVTKGSLNDDRLTISVDWSDDSIELRRNQAERVSSRHTEGRMATGASTMIADGTCVPILLRASSQGAYFDFRSLDPDHTVGRTRVPWHSKSISDIRDLSPPRVVAFDVSGKLFRCKESLIAKYPLKRLNQIITCKCGKITCLDDAFYIDRNPQHFEMILDWYRTGKLVRQRNVNEEAFKNDAIYFDLYDEMFPCTPTSDAIQTFTTTEAVFPLLSVRRRSVNDVELARTTPKRVSMFATMASVPQQPSQRKQSEQESEKMINAPDVQLPSTTTDGPERFIRRERRILTPSSLPLIFLMRSCEHLLVEKVTGRGKLLVRVCDATGLRQVHVAQAILFDSQSRCDRFGNGTQIQPYALLPGDHVYTFWMAEHTRGTAAGHPVLSPMLDIEFKLVYTFDSGDKMSFTLEKAFAHTLKTSMDTIPSLAIGEKVLSETDSSVACLFMPPSKISSENSALLEVAGKSPSHATKKVTPFATANGEKRAPQIHKNKASIRHAGALIMRSGHYLVPQLNDQCPATLRGLHHLEAKNQVVEATYHEMPPRLFG</sequence>
<evidence type="ECO:0000256" key="1">
    <source>
        <dbReference type="SAM" id="MobiDB-lite"/>
    </source>
</evidence>
<comment type="caution">
    <text evidence="3">The sequence shown here is derived from an EMBL/GenBank/DDBJ whole genome shotgun (WGS) entry which is preliminary data.</text>
</comment>
<dbReference type="OrthoDB" id="10025005at2759"/>
<gene>
    <name evidence="3" type="ORF">CCR75_001051</name>
</gene>
<feature type="domain" description="Potassium channel tetramerisation-type BTB" evidence="2">
    <location>
        <begin position="129"/>
        <end position="215"/>
    </location>
</feature>
<dbReference type="Gene3D" id="3.30.710.10">
    <property type="entry name" value="Potassium Channel Kv1.1, Chain A"/>
    <property type="match status" value="1"/>
</dbReference>
<dbReference type="Proteomes" id="UP000294530">
    <property type="component" value="Unassembled WGS sequence"/>
</dbReference>
<dbReference type="GeneID" id="94344827"/>
<protein>
    <recommendedName>
        <fullName evidence="2">Potassium channel tetramerisation-type BTB domain-containing protein</fullName>
    </recommendedName>
</protein>
<dbReference type="RefSeq" id="XP_067821360.1">
    <property type="nucleotide sequence ID" value="XM_067959156.1"/>
</dbReference>
<evidence type="ECO:0000259" key="2">
    <source>
        <dbReference type="Pfam" id="PF02214"/>
    </source>
</evidence>
<dbReference type="InterPro" id="IPR003131">
    <property type="entry name" value="T1-type_BTB"/>
</dbReference>
<dbReference type="EMBL" id="SHOA02000015">
    <property type="protein sequence ID" value="TDH71861.1"/>
    <property type="molecule type" value="Genomic_DNA"/>
</dbReference>
<reference evidence="3 4" key="1">
    <citation type="journal article" date="2021" name="Genome Biol.">
        <title>AFLAP: assembly-free linkage analysis pipeline using k-mers from genome sequencing data.</title>
        <authorList>
            <person name="Fletcher K."/>
            <person name="Zhang L."/>
            <person name="Gil J."/>
            <person name="Han R."/>
            <person name="Cavanaugh K."/>
            <person name="Michelmore R."/>
        </authorList>
    </citation>
    <scope>NUCLEOTIDE SEQUENCE [LARGE SCALE GENOMIC DNA]</scope>
    <source>
        <strain evidence="3 4">SF5</strain>
    </source>
</reference>